<dbReference type="Proteomes" id="UP001152888">
    <property type="component" value="Unassembled WGS sequence"/>
</dbReference>
<evidence type="ECO:0000313" key="2">
    <source>
        <dbReference type="Proteomes" id="UP001152888"/>
    </source>
</evidence>
<protein>
    <submittedName>
        <fullName evidence="1">Uncharacterized protein</fullName>
    </submittedName>
</protein>
<sequence>MRVSCPQLPEVPHWVPPDQAPLRCGSALDAGNGSLKDFSSKHWTCSGTKTASSAVVVTADLVRSGLHCTPKRISSFVRGTTLDYSARRGTVQRVTKSFPHSRW</sequence>
<proteinExistence type="predicted"/>
<keyword evidence="2" id="KW-1185">Reference proteome</keyword>
<dbReference type="AlphaFoldDB" id="A0A9P0K255"/>
<reference evidence="1" key="1">
    <citation type="submission" date="2022-03" db="EMBL/GenBank/DDBJ databases">
        <authorList>
            <person name="Sayadi A."/>
        </authorList>
    </citation>
    <scope>NUCLEOTIDE SEQUENCE</scope>
</reference>
<comment type="caution">
    <text evidence="1">The sequence shown here is derived from an EMBL/GenBank/DDBJ whole genome shotgun (WGS) entry which is preliminary data.</text>
</comment>
<dbReference type="EMBL" id="CAKOFQ010006717">
    <property type="protein sequence ID" value="CAH1964668.1"/>
    <property type="molecule type" value="Genomic_DNA"/>
</dbReference>
<evidence type="ECO:0000313" key="1">
    <source>
        <dbReference type="EMBL" id="CAH1964668.1"/>
    </source>
</evidence>
<name>A0A9P0K255_ACAOB</name>
<organism evidence="1 2">
    <name type="scientific">Acanthoscelides obtectus</name>
    <name type="common">Bean weevil</name>
    <name type="synonym">Bruchus obtectus</name>
    <dbReference type="NCBI Taxonomy" id="200917"/>
    <lineage>
        <taxon>Eukaryota</taxon>
        <taxon>Metazoa</taxon>
        <taxon>Ecdysozoa</taxon>
        <taxon>Arthropoda</taxon>
        <taxon>Hexapoda</taxon>
        <taxon>Insecta</taxon>
        <taxon>Pterygota</taxon>
        <taxon>Neoptera</taxon>
        <taxon>Endopterygota</taxon>
        <taxon>Coleoptera</taxon>
        <taxon>Polyphaga</taxon>
        <taxon>Cucujiformia</taxon>
        <taxon>Chrysomeloidea</taxon>
        <taxon>Chrysomelidae</taxon>
        <taxon>Bruchinae</taxon>
        <taxon>Bruchini</taxon>
        <taxon>Acanthoscelides</taxon>
    </lineage>
</organism>
<dbReference type="OrthoDB" id="6352355at2759"/>
<gene>
    <name evidence="1" type="ORF">ACAOBT_LOCUS5942</name>
</gene>
<accession>A0A9P0K255</accession>